<dbReference type="OrthoDB" id="2410195at2759"/>
<dbReference type="GO" id="GO:0008171">
    <property type="term" value="F:O-methyltransferase activity"/>
    <property type="evidence" value="ECO:0007669"/>
    <property type="project" value="InterPro"/>
</dbReference>
<sequence>MSTTTTTLSTLRELASLITTSIDTIESTYASRDVEFPSLAAHTFSPTDPAEKLRQDPVVSGAIQTIVAATAQLSAEVASPIVSGMQASQSYTKHFISACLNTALELNVVELLSEAGPGGMHAREIAAASKTDPGLIARVLRLLVTHHIFREVDTNVFANNRISAAFDKAKSPKELFEKPAERFDGSGSESLAALTEHMCTINFRSAAELTNTVIRTSPTDSSHSERILPFNKAFDTKLSFYAWLHQPENVLPFKRFALAMKGVSEMKPGDGILEGGFDWGSLPAGSQIVDVGSGNGQVSLHIARKYPELRIVNQDLASQIAGAEQYWRQNLPSHIDQDLVEFQGKFSPARCSYHPIIMIAHDFFTPQPVKDADIFLLRYITHNWQDDKVVQILQHLRHAAKPETRLVLIDDVVPGAARNTGSELDSANFNTRPVAPAPLLPNWGIAKAQTYYTDLIVRLVLQIMYLHLL</sequence>
<dbReference type="InterPro" id="IPR012967">
    <property type="entry name" value="COMT_dimerisation"/>
</dbReference>
<reference evidence="6" key="1">
    <citation type="submission" date="2020-05" db="EMBL/GenBank/DDBJ databases">
        <title>Mycena genomes resolve the evolution of fungal bioluminescence.</title>
        <authorList>
            <person name="Tsai I.J."/>
        </authorList>
    </citation>
    <scope>NUCLEOTIDE SEQUENCE</scope>
    <source>
        <strain evidence="6">110903Hualien_Pintung</strain>
    </source>
</reference>
<dbReference type="Gene3D" id="3.40.50.150">
    <property type="entry name" value="Vaccinia Virus protein VP39"/>
    <property type="match status" value="1"/>
</dbReference>
<feature type="domain" description="O-methyltransferase dimerisation" evidence="5">
    <location>
        <begin position="94"/>
        <end position="166"/>
    </location>
</feature>
<dbReference type="PANTHER" id="PTHR43712:SF2">
    <property type="entry name" value="O-METHYLTRANSFERASE CICE"/>
    <property type="match status" value="1"/>
</dbReference>
<evidence type="ECO:0000256" key="3">
    <source>
        <dbReference type="ARBA" id="ARBA00022691"/>
    </source>
</evidence>
<dbReference type="Pfam" id="PF08100">
    <property type="entry name" value="Dimerisation"/>
    <property type="match status" value="1"/>
</dbReference>
<dbReference type="Proteomes" id="UP000613580">
    <property type="component" value="Unassembled WGS sequence"/>
</dbReference>
<dbReference type="InterPro" id="IPR029063">
    <property type="entry name" value="SAM-dependent_MTases_sf"/>
</dbReference>
<name>A0A8H6TB55_MYCCL</name>
<organism evidence="6 7">
    <name type="scientific">Mycena chlorophos</name>
    <name type="common">Agaric fungus</name>
    <name type="synonym">Agaricus chlorophos</name>
    <dbReference type="NCBI Taxonomy" id="658473"/>
    <lineage>
        <taxon>Eukaryota</taxon>
        <taxon>Fungi</taxon>
        <taxon>Dikarya</taxon>
        <taxon>Basidiomycota</taxon>
        <taxon>Agaricomycotina</taxon>
        <taxon>Agaricomycetes</taxon>
        <taxon>Agaricomycetidae</taxon>
        <taxon>Agaricales</taxon>
        <taxon>Marasmiineae</taxon>
        <taxon>Mycenaceae</taxon>
        <taxon>Mycena</taxon>
    </lineage>
</organism>
<evidence type="ECO:0000256" key="1">
    <source>
        <dbReference type="ARBA" id="ARBA00022603"/>
    </source>
</evidence>
<dbReference type="InterPro" id="IPR016461">
    <property type="entry name" value="COMT-like"/>
</dbReference>
<feature type="domain" description="O-methyltransferase C-terminal" evidence="4">
    <location>
        <begin position="282"/>
        <end position="419"/>
    </location>
</feature>
<dbReference type="PANTHER" id="PTHR43712">
    <property type="entry name" value="PUTATIVE (AFU_ORTHOLOGUE AFUA_4G14580)-RELATED"/>
    <property type="match status" value="1"/>
</dbReference>
<evidence type="ECO:0000259" key="4">
    <source>
        <dbReference type="Pfam" id="PF00891"/>
    </source>
</evidence>
<keyword evidence="7" id="KW-1185">Reference proteome</keyword>
<protein>
    <submittedName>
        <fullName evidence="6">Methyltransf-2 domain-containing protein</fullName>
    </submittedName>
</protein>
<dbReference type="SUPFAM" id="SSF46785">
    <property type="entry name" value="Winged helix' DNA-binding domain"/>
    <property type="match status" value="1"/>
</dbReference>
<gene>
    <name evidence="6" type="ORF">HMN09_00569500</name>
</gene>
<evidence type="ECO:0000313" key="7">
    <source>
        <dbReference type="Proteomes" id="UP000613580"/>
    </source>
</evidence>
<dbReference type="InterPro" id="IPR036390">
    <property type="entry name" value="WH_DNA-bd_sf"/>
</dbReference>
<dbReference type="InterPro" id="IPR001077">
    <property type="entry name" value="COMT_C"/>
</dbReference>
<evidence type="ECO:0000313" key="6">
    <source>
        <dbReference type="EMBL" id="KAF7314104.1"/>
    </source>
</evidence>
<dbReference type="GO" id="GO:0046983">
    <property type="term" value="F:protein dimerization activity"/>
    <property type="evidence" value="ECO:0007669"/>
    <property type="project" value="InterPro"/>
</dbReference>
<dbReference type="EMBL" id="JACAZE010000006">
    <property type="protein sequence ID" value="KAF7314104.1"/>
    <property type="molecule type" value="Genomic_DNA"/>
</dbReference>
<keyword evidence="1" id="KW-0489">Methyltransferase</keyword>
<keyword evidence="2" id="KW-0808">Transferase</keyword>
<keyword evidence="3" id="KW-0949">S-adenosyl-L-methionine</keyword>
<dbReference type="SUPFAM" id="SSF53335">
    <property type="entry name" value="S-adenosyl-L-methionine-dependent methyltransferases"/>
    <property type="match status" value="1"/>
</dbReference>
<dbReference type="AlphaFoldDB" id="A0A8H6TB55"/>
<accession>A0A8H6TB55</accession>
<dbReference type="GO" id="GO:0032259">
    <property type="term" value="P:methylation"/>
    <property type="evidence" value="ECO:0007669"/>
    <property type="project" value="UniProtKB-KW"/>
</dbReference>
<dbReference type="InterPro" id="IPR036388">
    <property type="entry name" value="WH-like_DNA-bd_sf"/>
</dbReference>
<dbReference type="PROSITE" id="PS51683">
    <property type="entry name" value="SAM_OMT_II"/>
    <property type="match status" value="1"/>
</dbReference>
<dbReference type="Pfam" id="PF00891">
    <property type="entry name" value="Methyltransf_2"/>
    <property type="match status" value="1"/>
</dbReference>
<comment type="caution">
    <text evidence="6">The sequence shown here is derived from an EMBL/GenBank/DDBJ whole genome shotgun (WGS) entry which is preliminary data.</text>
</comment>
<proteinExistence type="predicted"/>
<evidence type="ECO:0000259" key="5">
    <source>
        <dbReference type="Pfam" id="PF08100"/>
    </source>
</evidence>
<evidence type="ECO:0000256" key="2">
    <source>
        <dbReference type="ARBA" id="ARBA00022679"/>
    </source>
</evidence>
<dbReference type="Gene3D" id="1.10.10.10">
    <property type="entry name" value="Winged helix-like DNA-binding domain superfamily/Winged helix DNA-binding domain"/>
    <property type="match status" value="1"/>
</dbReference>